<comment type="caution">
    <text evidence="3">The sequence shown here is derived from an EMBL/GenBank/DDBJ whole genome shotgun (WGS) entry which is preliminary data.</text>
</comment>
<reference evidence="3 4" key="1">
    <citation type="submission" date="2018-10" db="EMBL/GenBank/DDBJ databases">
        <title>Phylogenomics of Brevibacillus.</title>
        <authorList>
            <person name="Dunlap C."/>
        </authorList>
    </citation>
    <scope>NUCLEOTIDE SEQUENCE [LARGE SCALE GENOMIC DNA]</scope>
    <source>
        <strain evidence="3 4">NRRL NRS 1219</strain>
    </source>
</reference>
<keyword evidence="5" id="KW-1185">Reference proteome</keyword>
<dbReference type="GeneID" id="82810378"/>
<evidence type="ECO:0000313" key="2">
    <source>
        <dbReference type="EMBL" id="GED27344.1"/>
    </source>
</evidence>
<feature type="signal peptide" evidence="1">
    <location>
        <begin position="1"/>
        <end position="25"/>
    </location>
</feature>
<evidence type="ECO:0000313" key="5">
    <source>
        <dbReference type="Proteomes" id="UP000317180"/>
    </source>
</evidence>
<dbReference type="EMBL" id="BJOD01000039">
    <property type="protein sequence ID" value="GED27344.1"/>
    <property type="molecule type" value="Genomic_DNA"/>
</dbReference>
<evidence type="ECO:0000313" key="4">
    <source>
        <dbReference type="Proteomes" id="UP000276178"/>
    </source>
</evidence>
<reference evidence="2 5" key="2">
    <citation type="submission" date="2019-06" db="EMBL/GenBank/DDBJ databases">
        <title>Whole genome shotgun sequence of Brevibacillus agri NBRC 15538.</title>
        <authorList>
            <person name="Hosoyama A."/>
            <person name="Uohara A."/>
            <person name="Ohji S."/>
            <person name="Ichikawa N."/>
        </authorList>
    </citation>
    <scope>NUCLEOTIDE SEQUENCE [LARGE SCALE GENOMIC DNA]</scope>
    <source>
        <strain evidence="2 5">NBRC 15538</strain>
    </source>
</reference>
<accession>A0A3M8AG64</accession>
<proteinExistence type="predicted"/>
<sequence>MKKQILGFIPCLALVASLGVPVSFATESNKDIVDISIAEAVETINVDELPSQVEFGRAPSENDGAVSTLSFDTMATAATNYGSVKVDNLIYNYYSEGTTDPDSVLYSVTALTSIFKYEGGKWVEKDAGKKDFRIGQTAKSNADAFDGLAQTYRGVSQHSVAYAGEVFLVYTMDDQL</sequence>
<gene>
    <name evidence="2" type="ORF">BAG01nite_34460</name>
    <name evidence="3" type="ORF">EB820_21965</name>
</gene>
<dbReference type="AlphaFoldDB" id="A0A3M8AG64"/>
<dbReference type="Proteomes" id="UP000317180">
    <property type="component" value="Unassembled WGS sequence"/>
</dbReference>
<dbReference type="RefSeq" id="WP_007787505.1">
    <property type="nucleotide sequence ID" value="NZ_BJOD01000039.1"/>
</dbReference>
<organism evidence="3 4">
    <name type="scientific">Brevibacillus agri</name>
    <dbReference type="NCBI Taxonomy" id="51101"/>
    <lineage>
        <taxon>Bacteria</taxon>
        <taxon>Bacillati</taxon>
        <taxon>Bacillota</taxon>
        <taxon>Bacilli</taxon>
        <taxon>Bacillales</taxon>
        <taxon>Paenibacillaceae</taxon>
        <taxon>Brevibacillus</taxon>
    </lineage>
</organism>
<keyword evidence="1" id="KW-0732">Signal</keyword>
<evidence type="ECO:0000256" key="1">
    <source>
        <dbReference type="SAM" id="SignalP"/>
    </source>
</evidence>
<dbReference type="Proteomes" id="UP000276178">
    <property type="component" value="Unassembled WGS sequence"/>
</dbReference>
<protein>
    <submittedName>
        <fullName evidence="3">Uncharacterized protein</fullName>
    </submittedName>
</protein>
<evidence type="ECO:0000313" key="3">
    <source>
        <dbReference type="EMBL" id="RNB50149.1"/>
    </source>
</evidence>
<dbReference type="EMBL" id="RHHN01000074">
    <property type="protein sequence ID" value="RNB50149.1"/>
    <property type="molecule type" value="Genomic_DNA"/>
</dbReference>
<feature type="chain" id="PRO_5018235721" evidence="1">
    <location>
        <begin position="26"/>
        <end position="176"/>
    </location>
</feature>
<name>A0A3M8AG64_9BACL</name>